<dbReference type="PANTHER" id="PTHR46260">
    <property type="entry name" value="RING-TYPE DOMAIN-CONTAINING PROTEIN"/>
    <property type="match status" value="1"/>
</dbReference>
<evidence type="ECO:0000256" key="3">
    <source>
        <dbReference type="SAM" id="MobiDB-lite"/>
    </source>
</evidence>
<comment type="caution">
    <text evidence="5">The sequence shown here is derived from an EMBL/GenBank/DDBJ whole genome shotgun (WGS) entry which is preliminary data.</text>
</comment>
<protein>
    <recommendedName>
        <fullName evidence="4">Attractin/MKLN-like beta-propeller domain-containing protein</fullName>
    </recommendedName>
</protein>
<evidence type="ECO:0000259" key="4">
    <source>
        <dbReference type="Pfam" id="PF24981"/>
    </source>
</evidence>
<reference evidence="5 6" key="1">
    <citation type="submission" date="2021-06" db="EMBL/GenBank/DDBJ databases">
        <title>Caerostris extrusa draft genome.</title>
        <authorList>
            <person name="Kono N."/>
            <person name="Arakawa K."/>
        </authorList>
    </citation>
    <scope>NUCLEOTIDE SEQUENCE [LARGE SCALE GENOMIC DNA]</scope>
</reference>
<evidence type="ECO:0000256" key="1">
    <source>
        <dbReference type="ARBA" id="ARBA00022441"/>
    </source>
</evidence>
<gene>
    <name evidence="5" type="primary">AVEN_203070_1</name>
    <name evidence="5" type="ORF">CEXT_21901</name>
</gene>
<dbReference type="SMART" id="SM00612">
    <property type="entry name" value="Kelch"/>
    <property type="match status" value="2"/>
</dbReference>
<dbReference type="Proteomes" id="UP001054945">
    <property type="component" value="Unassembled WGS sequence"/>
</dbReference>
<proteinExistence type="predicted"/>
<dbReference type="InterPro" id="IPR056737">
    <property type="entry name" value="Beta-prop_ATRN-MKLN-like"/>
</dbReference>
<evidence type="ECO:0000256" key="2">
    <source>
        <dbReference type="ARBA" id="ARBA00022737"/>
    </source>
</evidence>
<feature type="region of interest" description="Disordered" evidence="3">
    <location>
        <begin position="1"/>
        <end position="28"/>
    </location>
</feature>
<dbReference type="EMBL" id="BPLR01019813">
    <property type="protein sequence ID" value="GIX72002.1"/>
    <property type="molecule type" value="Genomic_DNA"/>
</dbReference>
<dbReference type="InterPro" id="IPR051746">
    <property type="entry name" value="Kelch_domain_containing_8"/>
</dbReference>
<dbReference type="Pfam" id="PF24981">
    <property type="entry name" value="Beta-prop_ATRN-LZTR1"/>
    <property type="match status" value="1"/>
</dbReference>
<keyword evidence="2" id="KW-0677">Repeat</keyword>
<name>A0AAV4MII0_CAEEX</name>
<dbReference type="SUPFAM" id="SSF117281">
    <property type="entry name" value="Kelch motif"/>
    <property type="match status" value="1"/>
</dbReference>
<evidence type="ECO:0000313" key="5">
    <source>
        <dbReference type="EMBL" id="GIX72002.1"/>
    </source>
</evidence>
<organism evidence="5 6">
    <name type="scientific">Caerostris extrusa</name>
    <name type="common">Bark spider</name>
    <name type="synonym">Caerostris bankana</name>
    <dbReference type="NCBI Taxonomy" id="172846"/>
    <lineage>
        <taxon>Eukaryota</taxon>
        <taxon>Metazoa</taxon>
        <taxon>Ecdysozoa</taxon>
        <taxon>Arthropoda</taxon>
        <taxon>Chelicerata</taxon>
        <taxon>Arachnida</taxon>
        <taxon>Araneae</taxon>
        <taxon>Araneomorphae</taxon>
        <taxon>Entelegynae</taxon>
        <taxon>Araneoidea</taxon>
        <taxon>Araneidae</taxon>
        <taxon>Caerostris</taxon>
    </lineage>
</organism>
<feature type="compositionally biased region" description="Basic and acidic residues" evidence="3">
    <location>
        <begin position="93"/>
        <end position="109"/>
    </location>
</feature>
<evidence type="ECO:0000313" key="6">
    <source>
        <dbReference type="Proteomes" id="UP001054945"/>
    </source>
</evidence>
<dbReference type="InterPro" id="IPR015915">
    <property type="entry name" value="Kelch-typ_b-propeller"/>
</dbReference>
<feature type="domain" description="Attractin/MKLN-like beta-propeller" evidence="4">
    <location>
        <begin position="136"/>
        <end position="265"/>
    </location>
</feature>
<feature type="region of interest" description="Disordered" evidence="3">
    <location>
        <begin position="93"/>
        <end position="119"/>
    </location>
</feature>
<keyword evidence="6" id="KW-1185">Reference proteome</keyword>
<accession>A0AAV4MII0</accession>
<dbReference type="AlphaFoldDB" id="A0AAV4MII0"/>
<sequence length="267" mass="30462">MKTSNSRQLESPDVSERRRYNSETSLSEAVQKIVQQCTQENGDEINVKDVVKKVVDDINTQDTSLTKEPFYFATSKQIPNHHSWQERETAIKEQPIRQHHSLDNGDRSQNKNSKKQNSSLLDNYEEEYSSSVELSPESSAEFSKENPTILVIGGMNPKNLHTIGVGGAVLNYNPEQEKWVKYSTVPAPRHNHSAAFYNECLYVVGGCNPLETLQQNRYIAKRSCYKLDTSTYKWSSLQDMKFKRYDHGLVVFDGQIYAVGGQDGEER</sequence>
<dbReference type="PANTHER" id="PTHR46260:SF3">
    <property type="entry name" value="RING-TYPE DOMAIN-CONTAINING PROTEIN"/>
    <property type="match status" value="1"/>
</dbReference>
<dbReference type="Gene3D" id="2.120.10.80">
    <property type="entry name" value="Kelch-type beta propeller"/>
    <property type="match status" value="1"/>
</dbReference>
<keyword evidence="1" id="KW-0880">Kelch repeat</keyword>
<dbReference type="InterPro" id="IPR006652">
    <property type="entry name" value="Kelch_1"/>
</dbReference>